<dbReference type="GO" id="GO:0006886">
    <property type="term" value="P:intracellular protein transport"/>
    <property type="evidence" value="ECO:0007669"/>
    <property type="project" value="InterPro"/>
</dbReference>
<dbReference type="AlphaFoldDB" id="A0A2T7PFW0"/>
<dbReference type="OMA" id="FQVQIKY"/>
<name>A0A2T7PFW0_POMCA</name>
<dbReference type="Pfam" id="PF00071">
    <property type="entry name" value="Ras"/>
    <property type="match status" value="2"/>
</dbReference>
<accession>A0A2T7PFW0</accession>
<dbReference type="InterPro" id="IPR036465">
    <property type="entry name" value="vWFA_dom_sf"/>
</dbReference>
<evidence type="ECO:0000313" key="4">
    <source>
        <dbReference type="EMBL" id="PVD32313.1"/>
    </source>
</evidence>
<dbReference type="OrthoDB" id="1724672at2759"/>
<comment type="caution">
    <text evidence="4">The sequence shown here is derived from an EMBL/GenBank/DDBJ whole genome shotgun (WGS) entry which is preliminary data.</text>
</comment>
<dbReference type="NCBIfam" id="TIGR00231">
    <property type="entry name" value="small_GTP"/>
    <property type="match status" value="1"/>
</dbReference>
<dbReference type="GO" id="GO:0005525">
    <property type="term" value="F:GTP binding"/>
    <property type="evidence" value="ECO:0007669"/>
    <property type="project" value="UniProtKB-KW"/>
</dbReference>
<dbReference type="GO" id="GO:0006888">
    <property type="term" value="P:endoplasmic reticulum to Golgi vesicle-mediated transport"/>
    <property type="evidence" value="ECO:0007669"/>
    <property type="project" value="InterPro"/>
</dbReference>
<dbReference type="Gene3D" id="3.40.50.300">
    <property type="entry name" value="P-loop containing nucleotide triphosphate hydrolases"/>
    <property type="match status" value="2"/>
</dbReference>
<dbReference type="SMART" id="SM00174">
    <property type="entry name" value="RHO"/>
    <property type="match status" value="1"/>
</dbReference>
<dbReference type="EMBL" id="PZQS01000004">
    <property type="protein sequence ID" value="PVD32313.1"/>
    <property type="molecule type" value="Genomic_DNA"/>
</dbReference>
<dbReference type="InterPro" id="IPR027417">
    <property type="entry name" value="P-loop_NTPase"/>
</dbReference>
<protein>
    <submittedName>
        <fullName evidence="4">Uncharacterized protein</fullName>
    </submittedName>
</protein>
<dbReference type="STRING" id="400727.A0A2T7PFW0"/>
<evidence type="ECO:0000256" key="1">
    <source>
        <dbReference type="ARBA" id="ARBA00022741"/>
    </source>
</evidence>
<keyword evidence="5" id="KW-1185">Reference proteome</keyword>
<dbReference type="PRINTS" id="PR00449">
    <property type="entry name" value="RASTRNSFRMNG"/>
</dbReference>
<keyword evidence="2" id="KW-0342">GTP-binding</keyword>
<reference evidence="4 5" key="1">
    <citation type="submission" date="2018-04" db="EMBL/GenBank/DDBJ databases">
        <title>The genome of golden apple snail Pomacea canaliculata provides insight into stress tolerance and invasive adaptation.</title>
        <authorList>
            <person name="Liu C."/>
            <person name="Liu B."/>
            <person name="Ren Y."/>
            <person name="Zhang Y."/>
            <person name="Wang H."/>
            <person name="Li S."/>
            <person name="Jiang F."/>
            <person name="Yin L."/>
            <person name="Zhang G."/>
            <person name="Qian W."/>
            <person name="Fan W."/>
        </authorList>
    </citation>
    <scope>NUCLEOTIDE SEQUENCE [LARGE SCALE GENOMIC DNA]</scope>
    <source>
        <strain evidence="4">SZHN2017</strain>
        <tissue evidence="4">Muscle</tissue>
    </source>
</reference>
<dbReference type="SMART" id="SM00175">
    <property type="entry name" value="RAB"/>
    <property type="match status" value="1"/>
</dbReference>
<sequence>MDFGSDFVYLNCGEEQDDLEKVKIREEDDAVLSESDESTDDGETCILDIFDTAGQEEYSALRETYTRGADAFIMVYSVTDRSSFQEAEAMHSWLMRIRTNDLYMMLCGNKIDLTDERVVTQMEGEELAKRLGVPFIETSAKTNHNITELYHQLIRMVPRSGIEYKVVMLGSGGVGKSSITLRFTSDTFLQAYDPTIEDSYRKLIRVTGQPPAAKKNRKLKTTEKKAAQKSWQQSEEKPKKKRKSGIQRLFSSLRRSSKHDVNNYSQQPAAGSLPESEDSEDDVKTKPITRVDYQRKMDGNVVMLELGTLENELNLVTGDPIKCKSCEAVLSATACLEGTEGEKKTWKCEFCGTKNEDLNVEAEEIPKGDCFDFILEPAPQNQEATEEIVKEAKKEISSGVTVYCMDVSSSMDMQCSIPEFQAVWRQERTRGQSANSSVSRLHCIKEAVQRQLEQFHVDQPERHVLLMSFGSEVNVNGGGEATSHANQHFGALERKSFDDFINDGKELARNYHLTPLSNSYTALQEAVKGMHPAGCTALGPALTICAGFISGMPSSEIVLCTDGMPNVGIGSLQCGSVDPSFYQKIGKYAKDNKSVINILAVEGEPVGLPHVSKAAVESGGTVNVLNPLEIVRQLRQIMQNSLVATSTTVLFLLHPEFVFDEPGYPENMNRLSKEIGNVMKDTNLTFRFKLKDPSKSLTLKEVPFQAQISYTRKDGMKCLRIMSKSNKATTNRTEMEKGIKVSVLGIAAVKKTAALAQEGNVKEANRHLKAVKRLAKRGAKSDDQKEEMSAFQDGCLDLDKEIERNIGKWDQAALHEKERRTDLFCKASQLQNAAYLGSSGKKMVAQQRVASEMAIQKYYNYKY</sequence>
<evidence type="ECO:0000256" key="3">
    <source>
        <dbReference type="SAM" id="MobiDB-lite"/>
    </source>
</evidence>
<dbReference type="PANTHER" id="PTHR24070">
    <property type="entry name" value="RAS, DI-RAS, AND RHEB FAMILY MEMBERS OF SMALL GTPASE SUPERFAMILY"/>
    <property type="match status" value="1"/>
</dbReference>
<dbReference type="Proteomes" id="UP000245119">
    <property type="component" value="Linkage Group LG4"/>
</dbReference>
<proteinExistence type="predicted"/>
<dbReference type="SUPFAM" id="SSF53300">
    <property type="entry name" value="vWA-like"/>
    <property type="match status" value="1"/>
</dbReference>
<dbReference type="SUPFAM" id="SSF52540">
    <property type="entry name" value="P-loop containing nucleoside triphosphate hydrolases"/>
    <property type="match status" value="2"/>
</dbReference>
<dbReference type="SUPFAM" id="SSF82919">
    <property type="entry name" value="Zn-finger domain of Sec23/24"/>
    <property type="match status" value="1"/>
</dbReference>
<dbReference type="GO" id="GO:0007165">
    <property type="term" value="P:signal transduction"/>
    <property type="evidence" value="ECO:0007669"/>
    <property type="project" value="InterPro"/>
</dbReference>
<dbReference type="Gene3D" id="2.30.30.380">
    <property type="entry name" value="Zn-finger domain of Sec23/24"/>
    <property type="match status" value="1"/>
</dbReference>
<dbReference type="InterPro" id="IPR036174">
    <property type="entry name" value="Znf_Sec23_Sec24_sf"/>
</dbReference>
<dbReference type="PROSITE" id="PS51419">
    <property type="entry name" value="RAB"/>
    <property type="match status" value="1"/>
</dbReference>
<dbReference type="SMART" id="SM00173">
    <property type="entry name" value="RAS"/>
    <property type="match status" value="1"/>
</dbReference>
<dbReference type="InterPro" id="IPR020849">
    <property type="entry name" value="Small_GTPase_Ras-type"/>
</dbReference>
<keyword evidence="1" id="KW-0547">Nucleotide-binding</keyword>
<dbReference type="InterPro" id="IPR001806">
    <property type="entry name" value="Small_GTPase"/>
</dbReference>
<organism evidence="4 5">
    <name type="scientific">Pomacea canaliculata</name>
    <name type="common">Golden apple snail</name>
    <dbReference type="NCBI Taxonomy" id="400727"/>
    <lineage>
        <taxon>Eukaryota</taxon>
        <taxon>Metazoa</taxon>
        <taxon>Spiralia</taxon>
        <taxon>Lophotrochozoa</taxon>
        <taxon>Mollusca</taxon>
        <taxon>Gastropoda</taxon>
        <taxon>Caenogastropoda</taxon>
        <taxon>Architaenioglossa</taxon>
        <taxon>Ampullarioidea</taxon>
        <taxon>Ampullariidae</taxon>
        <taxon>Pomacea</taxon>
    </lineage>
</organism>
<evidence type="ECO:0000256" key="2">
    <source>
        <dbReference type="ARBA" id="ARBA00023134"/>
    </source>
</evidence>
<dbReference type="FunFam" id="3.40.50.300:FF:001447">
    <property type="entry name" value="Ras-related protein Rab-1B"/>
    <property type="match status" value="1"/>
</dbReference>
<dbReference type="GO" id="GO:0030127">
    <property type="term" value="C:COPII vesicle coat"/>
    <property type="evidence" value="ECO:0007669"/>
    <property type="project" value="InterPro"/>
</dbReference>
<evidence type="ECO:0000313" key="5">
    <source>
        <dbReference type="Proteomes" id="UP000245119"/>
    </source>
</evidence>
<feature type="region of interest" description="Disordered" evidence="3">
    <location>
        <begin position="207"/>
        <end position="286"/>
    </location>
</feature>
<gene>
    <name evidence="4" type="ORF">C0Q70_07746</name>
</gene>
<dbReference type="PROSITE" id="PS51421">
    <property type="entry name" value="RAS"/>
    <property type="match status" value="1"/>
</dbReference>
<dbReference type="InterPro" id="IPR005225">
    <property type="entry name" value="Small_GTP-bd"/>
</dbReference>
<dbReference type="GO" id="GO:0003924">
    <property type="term" value="F:GTPase activity"/>
    <property type="evidence" value="ECO:0007669"/>
    <property type="project" value="InterPro"/>
</dbReference>
<dbReference type="Gene3D" id="3.40.50.410">
    <property type="entry name" value="von Willebrand factor, type A domain"/>
    <property type="match status" value="1"/>
</dbReference>
<dbReference type="GO" id="GO:0008270">
    <property type="term" value="F:zinc ion binding"/>
    <property type="evidence" value="ECO:0007669"/>
    <property type="project" value="InterPro"/>
</dbReference>